<keyword evidence="8" id="KW-1185">Reference proteome</keyword>
<keyword evidence="4 5" id="KW-0472">Membrane</keyword>
<reference evidence="7" key="2">
    <citation type="submission" date="2020-09" db="EMBL/GenBank/DDBJ databases">
        <authorList>
            <person name="Sun Q."/>
            <person name="Zhou Y."/>
        </authorList>
    </citation>
    <scope>NUCLEOTIDE SEQUENCE</scope>
    <source>
        <strain evidence="7">CGMCC 4.7306</strain>
    </source>
</reference>
<keyword evidence="2 5" id="KW-0812">Transmembrane</keyword>
<evidence type="ECO:0000256" key="2">
    <source>
        <dbReference type="ARBA" id="ARBA00022692"/>
    </source>
</evidence>
<comment type="caution">
    <text evidence="7">The sequence shown here is derived from an EMBL/GenBank/DDBJ whole genome shotgun (WGS) entry which is preliminary data.</text>
</comment>
<accession>A0A917SDB1</accession>
<evidence type="ECO:0000313" key="8">
    <source>
        <dbReference type="Proteomes" id="UP000613840"/>
    </source>
</evidence>
<dbReference type="InterPro" id="IPR010432">
    <property type="entry name" value="RDD"/>
</dbReference>
<dbReference type="CDD" id="cd00060">
    <property type="entry name" value="FHA"/>
    <property type="match status" value="1"/>
</dbReference>
<name>A0A917SDB1_9ACTN</name>
<reference evidence="7" key="1">
    <citation type="journal article" date="2014" name="Int. J. Syst. Evol. Microbiol.">
        <title>Complete genome sequence of Corynebacterium casei LMG S-19264T (=DSM 44701T), isolated from a smear-ripened cheese.</title>
        <authorList>
            <consortium name="US DOE Joint Genome Institute (JGI-PGF)"/>
            <person name="Walter F."/>
            <person name="Albersmeier A."/>
            <person name="Kalinowski J."/>
            <person name="Ruckert C."/>
        </authorList>
    </citation>
    <scope>NUCLEOTIDE SEQUENCE</scope>
    <source>
        <strain evidence="7">CGMCC 4.7306</strain>
    </source>
</reference>
<evidence type="ECO:0000256" key="5">
    <source>
        <dbReference type="SAM" id="Phobius"/>
    </source>
</evidence>
<evidence type="ECO:0000313" key="7">
    <source>
        <dbReference type="EMBL" id="GGL72115.1"/>
    </source>
</evidence>
<dbReference type="Pfam" id="PF06271">
    <property type="entry name" value="RDD"/>
    <property type="match status" value="1"/>
</dbReference>
<protein>
    <recommendedName>
        <fullName evidence="6">RDD domain-containing protein</fullName>
    </recommendedName>
</protein>
<dbReference type="EMBL" id="BMMZ01000008">
    <property type="protein sequence ID" value="GGL72115.1"/>
    <property type="molecule type" value="Genomic_DNA"/>
</dbReference>
<dbReference type="SUPFAM" id="SSF49879">
    <property type="entry name" value="SMAD/FHA domain"/>
    <property type="match status" value="1"/>
</dbReference>
<feature type="domain" description="RDD" evidence="6">
    <location>
        <begin position="75"/>
        <end position="163"/>
    </location>
</feature>
<sequence>MEPWVRTMFRRAAAYPPAKLEESVPRALLGNGSCRRCGSFRSQAGVCAACGAVWSPAAASTTAVADAGLTGVVRASLGRRYLADLIDLVIPVALAAAAIVAFMTTPEHALGWLLLGVAVAVAVVELGWLLATGRSPGRLLVGLRTVDDLTGTPIRFARFRRQLAGAVRGRLLTADLRNGRDPMQPQPMPVAIGGSAPAASGDQSVAGGFGAAAPQPAPRMRFLTAGSLVWIAFEDGSRWILNRPAVIGRDPDTDGRDGVDALALPDLSRRLDKTHLLIERSESTVWVTDLDSATGTAVVRTDGVRTPLAAEVRSAVPIGATIEAGGRRLVVLADG</sequence>
<proteinExistence type="predicted"/>
<feature type="transmembrane region" description="Helical" evidence="5">
    <location>
        <begin position="81"/>
        <end position="103"/>
    </location>
</feature>
<evidence type="ECO:0000259" key="6">
    <source>
        <dbReference type="Pfam" id="PF06271"/>
    </source>
</evidence>
<comment type="subcellular location">
    <subcellularLocation>
        <location evidence="1">Membrane</location>
        <topology evidence="1">Multi-pass membrane protein</topology>
    </subcellularLocation>
</comment>
<dbReference type="AlphaFoldDB" id="A0A917SDB1"/>
<dbReference type="Proteomes" id="UP000613840">
    <property type="component" value="Unassembled WGS sequence"/>
</dbReference>
<keyword evidence="3 5" id="KW-1133">Transmembrane helix</keyword>
<dbReference type="GO" id="GO:0016020">
    <property type="term" value="C:membrane"/>
    <property type="evidence" value="ECO:0007669"/>
    <property type="project" value="UniProtKB-SubCell"/>
</dbReference>
<evidence type="ECO:0000256" key="1">
    <source>
        <dbReference type="ARBA" id="ARBA00004141"/>
    </source>
</evidence>
<gene>
    <name evidence="7" type="ORF">GCM10011575_33120</name>
</gene>
<evidence type="ECO:0000256" key="4">
    <source>
        <dbReference type="ARBA" id="ARBA00023136"/>
    </source>
</evidence>
<organism evidence="7 8">
    <name type="scientific">Microlunatus endophyticus</name>
    <dbReference type="NCBI Taxonomy" id="1716077"/>
    <lineage>
        <taxon>Bacteria</taxon>
        <taxon>Bacillati</taxon>
        <taxon>Actinomycetota</taxon>
        <taxon>Actinomycetes</taxon>
        <taxon>Propionibacteriales</taxon>
        <taxon>Propionibacteriaceae</taxon>
        <taxon>Microlunatus</taxon>
    </lineage>
</organism>
<dbReference type="InterPro" id="IPR008984">
    <property type="entry name" value="SMAD_FHA_dom_sf"/>
</dbReference>
<feature type="transmembrane region" description="Helical" evidence="5">
    <location>
        <begin position="109"/>
        <end position="131"/>
    </location>
</feature>
<evidence type="ECO:0000256" key="3">
    <source>
        <dbReference type="ARBA" id="ARBA00022989"/>
    </source>
</evidence>
<dbReference type="Gene3D" id="2.60.200.20">
    <property type="match status" value="1"/>
</dbReference>